<sequence>MVEASTSSNENLRGTTSRNVKRSRYSQSMTQQLVEQQQHRLLRTKEKNEEETGEELDEEEVEEVSISTSVPSRVPTSSPSQFNIFTPEGQEDTTGSITTATTTTNDDDDEHVLLPFTFQVQGTRLLETTNEIVFRWHLQEYLLKFFTSPLLEVSNVLESIQLDRPWTTTVDVTRRELQDDEAAGSTTTSDSDTTDTQNLNLAYHGRAILKDAASFFDTQPTLAMIQEAQIVALEDTQALQEYFVQLLFPNNNEDAPNNRAPLDPVIFTEVQVEGRPLQQLDPAVTWDRIKTLNSAQPSNGQDLQQQPQGGDNSGAGANNQATSSSSSTTTTSTITATANSSEPSGLSDPAIAVIIAMALIVCSIAGGLLCMQRARHQRNLLTKLPGAPDVHAMEVVSDVDSEEGIDDIVYDKSLLRQQKNSSPTVTRTSSWCEEDDVSNTGSKKKGLTAFGRVSSLFRKSSSKQSSSNDIIEEEEGIEAFSPIVPIGSTRTNTSSSKDEPDIMIFSHVTNNDQRLSASSPFIDLTAPGRNSSGIEVVEKEAPKAAPRSVLSSPSQRSQKEHDELDSVVAKINLHPNNDFDEDSMMGYSLASVNDYVTGNNRHQRIEQQTELNTSQETEVSIFTDGETISSVVHESSDPPELSRQLSGGEDADSSNSDPSNRMSMFPGVQNLLRGSAKRDKPKNKSKKWYQSSKKYPSQGLVLSSDSESISTLDHVQETKSDSSGSVFIEDDAESVEVVDVAQEEEQQQQQHPYTLNNNPVTDDEADSSYKELESLKESDSSVVSDAENIANINGTGGLSALGYYKHSEADQSMNFPQITPAPSEEMDDTMLHTPVRGNYGMGLMSTGMIPDDVSDAPSDERNTNIVTAAMRTSLMDGTIRHTPSVDSDPAVVDYLMKERRQRTRRKRALRKQPPLTMEV</sequence>
<protein>
    <submittedName>
        <fullName evidence="2">Uncharacterized protein</fullName>
    </submittedName>
</protein>
<feature type="region of interest" description="Disordered" evidence="1">
    <location>
        <begin position="631"/>
        <end position="766"/>
    </location>
</feature>
<feature type="region of interest" description="Disordered" evidence="1">
    <location>
        <begin position="175"/>
        <end position="196"/>
    </location>
</feature>
<feature type="region of interest" description="Disordered" evidence="1">
    <location>
        <begin position="539"/>
        <end position="563"/>
    </location>
</feature>
<reference evidence="2" key="2">
    <citation type="submission" date="2021-04" db="EMBL/GenBank/DDBJ databases">
        <authorList>
            <person name="Podell S."/>
        </authorList>
    </citation>
    <scope>NUCLEOTIDE SEQUENCE</scope>
    <source>
        <strain evidence="2">Hildebrandi</strain>
    </source>
</reference>
<feature type="compositionally biased region" description="Polar residues" evidence="1">
    <location>
        <begin position="419"/>
        <end position="431"/>
    </location>
</feature>
<feature type="region of interest" description="Disordered" evidence="1">
    <location>
        <begin position="419"/>
        <end position="444"/>
    </location>
</feature>
<comment type="caution">
    <text evidence="2">The sequence shown here is derived from an EMBL/GenBank/DDBJ whole genome shotgun (WGS) entry which is preliminary data.</text>
</comment>
<feature type="compositionally biased region" description="Low complexity" evidence="1">
    <location>
        <begin position="64"/>
        <end position="80"/>
    </location>
</feature>
<feature type="region of interest" description="Disordered" evidence="1">
    <location>
        <begin position="899"/>
        <end position="919"/>
    </location>
</feature>
<organism evidence="2 3">
    <name type="scientific">Nitzschia inconspicua</name>
    <dbReference type="NCBI Taxonomy" id="303405"/>
    <lineage>
        <taxon>Eukaryota</taxon>
        <taxon>Sar</taxon>
        <taxon>Stramenopiles</taxon>
        <taxon>Ochrophyta</taxon>
        <taxon>Bacillariophyta</taxon>
        <taxon>Bacillariophyceae</taxon>
        <taxon>Bacillariophycidae</taxon>
        <taxon>Bacillariales</taxon>
        <taxon>Bacillariaceae</taxon>
        <taxon>Nitzschia</taxon>
    </lineage>
</organism>
<feature type="compositionally biased region" description="Low complexity" evidence="1">
    <location>
        <begin position="185"/>
        <end position="196"/>
    </location>
</feature>
<feature type="region of interest" description="Disordered" evidence="1">
    <location>
        <begin position="294"/>
        <end position="345"/>
    </location>
</feature>
<feature type="compositionally biased region" description="Polar residues" evidence="1">
    <location>
        <begin position="653"/>
        <end position="662"/>
    </location>
</feature>
<reference evidence="2" key="1">
    <citation type="journal article" date="2021" name="Sci. Rep.">
        <title>Diploid genomic architecture of Nitzschia inconspicua, an elite biomass production diatom.</title>
        <authorList>
            <person name="Oliver A."/>
            <person name="Podell S."/>
            <person name="Pinowska A."/>
            <person name="Traller J.C."/>
            <person name="Smith S.R."/>
            <person name="McClure R."/>
            <person name="Beliaev A."/>
            <person name="Bohutskyi P."/>
            <person name="Hill E.A."/>
            <person name="Rabines A."/>
            <person name="Zheng H."/>
            <person name="Allen L.Z."/>
            <person name="Kuo A."/>
            <person name="Grigoriev I.V."/>
            <person name="Allen A.E."/>
            <person name="Hazlebeck D."/>
            <person name="Allen E.E."/>
        </authorList>
    </citation>
    <scope>NUCLEOTIDE SEQUENCE</scope>
    <source>
        <strain evidence="2">Hildebrandi</strain>
    </source>
</reference>
<gene>
    <name evidence="2" type="ORF">IV203_029295</name>
</gene>
<feature type="compositionally biased region" description="Acidic residues" evidence="1">
    <location>
        <begin position="51"/>
        <end position="63"/>
    </location>
</feature>
<proteinExistence type="predicted"/>
<feature type="region of interest" description="Disordered" evidence="1">
    <location>
        <begin position="1"/>
        <end position="96"/>
    </location>
</feature>
<feature type="compositionally biased region" description="Polar residues" evidence="1">
    <location>
        <begin position="751"/>
        <end position="760"/>
    </location>
</feature>
<evidence type="ECO:0000313" key="3">
    <source>
        <dbReference type="Proteomes" id="UP000693970"/>
    </source>
</evidence>
<dbReference type="OrthoDB" id="57233at2759"/>
<name>A0A9K3Q140_9STRA</name>
<evidence type="ECO:0000313" key="2">
    <source>
        <dbReference type="EMBL" id="KAG7366625.1"/>
    </source>
</evidence>
<feature type="compositionally biased region" description="Basic residues" evidence="1">
    <location>
        <begin position="899"/>
        <end position="910"/>
    </location>
</feature>
<feature type="compositionally biased region" description="Acidic residues" evidence="1">
    <location>
        <begin position="728"/>
        <end position="746"/>
    </location>
</feature>
<keyword evidence="3" id="KW-1185">Reference proteome</keyword>
<evidence type="ECO:0000256" key="1">
    <source>
        <dbReference type="SAM" id="MobiDB-lite"/>
    </source>
</evidence>
<dbReference type="Proteomes" id="UP000693970">
    <property type="component" value="Unassembled WGS sequence"/>
</dbReference>
<feature type="compositionally biased region" description="Low complexity" evidence="1">
    <location>
        <begin position="688"/>
        <end position="698"/>
    </location>
</feature>
<feature type="compositionally biased region" description="Polar residues" evidence="1">
    <location>
        <begin position="25"/>
        <end position="36"/>
    </location>
</feature>
<dbReference type="EMBL" id="JAGRRH010000007">
    <property type="protein sequence ID" value="KAG7366625.1"/>
    <property type="molecule type" value="Genomic_DNA"/>
</dbReference>
<feature type="compositionally biased region" description="Low complexity" evidence="1">
    <location>
        <begin position="296"/>
        <end position="341"/>
    </location>
</feature>
<feature type="compositionally biased region" description="Polar residues" evidence="1">
    <location>
        <begin position="700"/>
        <end position="713"/>
    </location>
</feature>
<dbReference type="AlphaFoldDB" id="A0A9K3Q140"/>
<feature type="compositionally biased region" description="Polar residues" evidence="1">
    <location>
        <begin position="1"/>
        <end position="18"/>
    </location>
</feature>
<feature type="region of interest" description="Disordered" evidence="1">
    <location>
        <begin position="481"/>
        <end position="500"/>
    </location>
</feature>
<accession>A0A9K3Q140</accession>